<evidence type="ECO:0000313" key="12">
    <source>
        <dbReference type="Proteomes" id="UP000199318"/>
    </source>
</evidence>
<evidence type="ECO:0000256" key="5">
    <source>
        <dbReference type="ARBA" id="ARBA00021108"/>
    </source>
</evidence>
<evidence type="ECO:0000256" key="3">
    <source>
        <dbReference type="ARBA" id="ARBA00010763"/>
    </source>
</evidence>
<dbReference type="GO" id="GO:0046872">
    <property type="term" value="F:metal ion binding"/>
    <property type="evidence" value="ECO:0007669"/>
    <property type="project" value="UniProtKB-UniRule"/>
</dbReference>
<dbReference type="SUPFAM" id="SSF53218">
    <property type="entry name" value="Molybdenum cofactor biosynthesis proteins"/>
    <property type="match status" value="1"/>
</dbReference>
<dbReference type="Gene3D" id="2.170.190.11">
    <property type="entry name" value="Molybdopterin biosynthesis moea protein, domain 3"/>
    <property type="match status" value="1"/>
</dbReference>
<dbReference type="InterPro" id="IPR001453">
    <property type="entry name" value="MoaB/Mog_dom"/>
</dbReference>
<dbReference type="Gene3D" id="3.90.105.10">
    <property type="entry name" value="Molybdopterin biosynthesis moea protein, domain 2"/>
    <property type="match status" value="1"/>
</dbReference>
<keyword evidence="7 9" id="KW-0501">Molybdenum cofactor biosynthesis</keyword>
<accession>A0A1H9UXE2</accession>
<comment type="caution">
    <text evidence="11">The sequence shown here is derived from an EMBL/GenBank/DDBJ whole genome shotgun (WGS) entry which is preliminary data.</text>
</comment>
<dbReference type="PANTHER" id="PTHR10192">
    <property type="entry name" value="MOLYBDOPTERIN BIOSYNTHESIS PROTEIN"/>
    <property type="match status" value="1"/>
</dbReference>
<evidence type="ECO:0000256" key="1">
    <source>
        <dbReference type="ARBA" id="ARBA00002901"/>
    </source>
</evidence>
<feature type="domain" description="MoaB/Mog" evidence="10">
    <location>
        <begin position="185"/>
        <end position="327"/>
    </location>
</feature>
<dbReference type="Pfam" id="PF00994">
    <property type="entry name" value="MoCF_biosynth"/>
    <property type="match status" value="1"/>
</dbReference>
<keyword evidence="9" id="KW-0808">Transferase</keyword>
<evidence type="ECO:0000256" key="2">
    <source>
        <dbReference type="ARBA" id="ARBA00005046"/>
    </source>
</evidence>
<dbReference type="SUPFAM" id="SSF63867">
    <property type="entry name" value="MoeA C-terminal domain-like"/>
    <property type="match status" value="1"/>
</dbReference>
<proteinExistence type="inferred from homology"/>
<sequence>MEFFQVQSVKRMRELIEEYVPSQRMTEDVLLSCAQGRTLAKDVKSREDVPAFSRSTVDGYALKAADTYGAGEAMPAFLNDAGAVEMGKAASIKVRPGEAVYVPTGAMIPEGADAVVMIEDAEMFDDLLTVMKPAAKNENIIWRGEDCEKDGILFKAGRVIRPQEAGTLASLGITEINVYRQPVIGYLSSGDEIVPYDTPSLQEGEIRDVNGVTIPAMIEAMGGKSEISEIAKDERNDYLAKASALFERCDMVILSGGSSVGTKDFTTEVMTSLGDQNPGMLVHGLSVKPGKPTIFAVSSNKPVLGLPGHPGSAMVIFQMFGKSIIARLLGQTQASSFTTTATVSQNIPSSPGRTDFIRVTLDTETAVPKAVPVLGKSGLVKTLVKSDGLLEIEEQKEGVLQGETVTVHYFI</sequence>
<dbReference type="Gene3D" id="2.40.340.10">
    <property type="entry name" value="MoeA, C-terminal, domain IV"/>
    <property type="match status" value="1"/>
</dbReference>
<comment type="pathway">
    <text evidence="2 9">Cofactor biosynthesis; molybdopterin biosynthesis.</text>
</comment>
<evidence type="ECO:0000256" key="7">
    <source>
        <dbReference type="ARBA" id="ARBA00023150"/>
    </source>
</evidence>
<organism evidence="11 12">
    <name type="scientific">Salisediminibacterium halotolerans</name>
    <dbReference type="NCBI Taxonomy" id="517425"/>
    <lineage>
        <taxon>Bacteria</taxon>
        <taxon>Bacillati</taxon>
        <taxon>Bacillota</taxon>
        <taxon>Bacilli</taxon>
        <taxon>Bacillales</taxon>
        <taxon>Bacillaceae</taxon>
        <taxon>Salisediminibacterium</taxon>
    </lineage>
</organism>
<dbReference type="InterPro" id="IPR036425">
    <property type="entry name" value="MoaB/Mog-like_dom_sf"/>
</dbReference>
<dbReference type="EMBL" id="FOGV01000016">
    <property type="protein sequence ID" value="SES13774.1"/>
    <property type="molecule type" value="Genomic_DNA"/>
</dbReference>
<dbReference type="UniPathway" id="UPA00344"/>
<evidence type="ECO:0000256" key="8">
    <source>
        <dbReference type="ARBA" id="ARBA00047317"/>
    </source>
</evidence>
<keyword evidence="6 9" id="KW-0500">Molybdenum</keyword>
<comment type="function">
    <text evidence="1 9">Catalyzes the insertion of molybdate into adenylated molybdopterin with the concomitant release of AMP.</text>
</comment>
<evidence type="ECO:0000256" key="4">
    <source>
        <dbReference type="ARBA" id="ARBA00013269"/>
    </source>
</evidence>
<dbReference type="AlphaFoldDB" id="A0A1H9UXE2"/>
<evidence type="ECO:0000256" key="6">
    <source>
        <dbReference type="ARBA" id="ARBA00022505"/>
    </source>
</evidence>
<dbReference type="InterPro" id="IPR036135">
    <property type="entry name" value="MoeA_linker/N_sf"/>
</dbReference>
<evidence type="ECO:0000259" key="10">
    <source>
        <dbReference type="SMART" id="SM00852"/>
    </source>
</evidence>
<dbReference type="Proteomes" id="UP000199318">
    <property type="component" value="Unassembled WGS sequence"/>
</dbReference>
<dbReference type="GO" id="GO:0005829">
    <property type="term" value="C:cytosol"/>
    <property type="evidence" value="ECO:0007669"/>
    <property type="project" value="TreeGrafter"/>
</dbReference>
<keyword evidence="9" id="KW-0460">Magnesium</keyword>
<dbReference type="InterPro" id="IPR005110">
    <property type="entry name" value="MoeA_linker/N"/>
</dbReference>
<dbReference type="GO" id="GO:0061599">
    <property type="term" value="F:molybdopterin molybdotransferase activity"/>
    <property type="evidence" value="ECO:0007669"/>
    <property type="project" value="UniProtKB-UniRule"/>
</dbReference>
<dbReference type="SUPFAM" id="SSF63882">
    <property type="entry name" value="MoeA N-terminal region -like"/>
    <property type="match status" value="1"/>
</dbReference>
<reference evidence="12" key="1">
    <citation type="submission" date="2016-10" db="EMBL/GenBank/DDBJ databases">
        <authorList>
            <person name="de Groot N.N."/>
        </authorList>
    </citation>
    <scope>NUCLEOTIDE SEQUENCE [LARGE SCALE GENOMIC DNA]</scope>
    <source>
        <strain evidence="12">10nlg</strain>
    </source>
</reference>
<dbReference type="Pfam" id="PF03453">
    <property type="entry name" value="MoeA_N"/>
    <property type="match status" value="1"/>
</dbReference>
<name>A0A1H9UXE2_9BACI</name>
<dbReference type="NCBIfam" id="NF045515">
    <property type="entry name" value="Glp_gephyrin"/>
    <property type="match status" value="1"/>
</dbReference>
<dbReference type="OrthoDB" id="9804758at2"/>
<keyword evidence="9" id="KW-0479">Metal-binding</keyword>
<dbReference type="SMART" id="SM00852">
    <property type="entry name" value="MoCF_biosynth"/>
    <property type="match status" value="1"/>
</dbReference>
<dbReference type="PANTHER" id="PTHR10192:SF5">
    <property type="entry name" value="GEPHYRIN"/>
    <property type="match status" value="1"/>
</dbReference>
<dbReference type="InterPro" id="IPR038987">
    <property type="entry name" value="MoeA-like"/>
</dbReference>
<dbReference type="RefSeq" id="WP_093073261.1">
    <property type="nucleotide sequence ID" value="NZ_BJVE01000104.1"/>
</dbReference>
<dbReference type="STRING" id="1464123.SAMN05444126_11635"/>
<comment type="cofactor">
    <cofactor evidence="9">
        <name>Mg(2+)</name>
        <dbReference type="ChEBI" id="CHEBI:18420"/>
    </cofactor>
</comment>
<evidence type="ECO:0000313" key="11">
    <source>
        <dbReference type="EMBL" id="SES13774.1"/>
    </source>
</evidence>
<dbReference type="Pfam" id="PF03454">
    <property type="entry name" value="MoeA_C"/>
    <property type="match status" value="1"/>
</dbReference>
<dbReference type="Gene3D" id="3.40.980.10">
    <property type="entry name" value="MoaB/Mog-like domain"/>
    <property type="match status" value="1"/>
</dbReference>
<comment type="similarity">
    <text evidence="3 9">Belongs to the MoeA family.</text>
</comment>
<keyword evidence="12" id="KW-1185">Reference proteome</keyword>
<dbReference type="EC" id="2.10.1.1" evidence="4 9"/>
<comment type="catalytic activity">
    <reaction evidence="8">
        <text>adenylyl-molybdopterin + molybdate = Mo-molybdopterin + AMP + H(+)</text>
        <dbReference type="Rhea" id="RHEA:35047"/>
        <dbReference type="ChEBI" id="CHEBI:15378"/>
        <dbReference type="ChEBI" id="CHEBI:36264"/>
        <dbReference type="ChEBI" id="CHEBI:62727"/>
        <dbReference type="ChEBI" id="CHEBI:71302"/>
        <dbReference type="ChEBI" id="CHEBI:456215"/>
        <dbReference type="EC" id="2.10.1.1"/>
    </reaction>
</comment>
<dbReference type="InterPro" id="IPR036688">
    <property type="entry name" value="MoeA_C_domain_IV_sf"/>
</dbReference>
<dbReference type="GO" id="GO:0006777">
    <property type="term" value="P:Mo-molybdopterin cofactor biosynthetic process"/>
    <property type="evidence" value="ECO:0007669"/>
    <property type="project" value="UniProtKB-UniRule"/>
</dbReference>
<gene>
    <name evidence="11" type="ORF">SAMN05444126_11635</name>
</gene>
<protein>
    <recommendedName>
        <fullName evidence="5 9">Molybdopterin molybdenumtransferase</fullName>
        <ecNumber evidence="4 9">2.10.1.1</ecNumber>
    </recommendedName>
</protein>
<evidence type="ECO:0000256" key="9">
    <source>
        <dbReference type="RuleBase" id="RU365090"/>
    </source>
</evidence>
<dbReference type="InterPro" id="IPR005111">
    <property type="entry name" value="MoeA_C_domain_IV"/>
</dbReference>
<dbReference type="CDD" id="cd00887">
    <property type="entry name" value="MoeA"/>
    <property type="match status" value="1"/>
</dbReference>